<feature type="transmembrane region" description="Helical" evidence="1">
    <location>
        <begin position="265"/>
        <end position="287"/>
    </location>
</feature>
<keyword evidence="3" id="KW-1185">Reference proteome</keyword>
<keyword evidence="1" id="KW-0472">Membrane</keyword>
<evidence type="ECO:0000256" key="1">
    <source>
        <dbReference type="SAM" id="Phobius"/>
    </source>
</evidence>
<feature type="transmembrane region" description="Helical" evidence="1">
    <location>
        <begin position="29"/>
        <end position="50"/>
    </location>
</feature>
<proteinExistence type="predicted"/>
<reference evidence="2 3" key="1">
    <citation type="submission" date="2023-09" db="EMBL/GenBank/DDBJ databases">
        <authorList>
            <person name="Qi X."/>
        </authorList>
    </citation>
    <scope>NUCLEOTIDE SEQUENCE [LARGE SCALE GENOMIC DNA]</scope>
    <source>
        <strain evidence="2 3">S1-1</strain>
    </source>
</reference>
<feature type="transmembrane region" description="Helical" evidence="1">
    <location>
        <begin position="70"/>
        <end position="91"/>
    </location>
</feature>
<protein>
    <recommendedName>
        <fullName evidence="4">Glycosyltransferase RgtA/B/C/D-like domain-containing protein</fullName>
    </recommendedName>
</protein>
<name>A0ABZ0GUY9_9GAMM</name>
<evidence type="ECO:0000313" key="2">
    <source>
        <dbReference type="EMBL" id="WOH39208.1"/>
    </source>
</evidence>
<feature type="transmembrane region" description="Helical" evidence="1">
    <location>
        <begin position="135"/>
        <end position="151"/>
    </location>
</feature>
<feature type="transmembrane region" description="Helical" evidence="1">
    <location>
        <begin position="186"/>
        <end position="215"/>
    </location>
</feature>
<evidence type="ECO:0000313" key="3">
    <source>
        <dbReference type="Proteomes" id="UP001301442"/>
    </source>
</evidence>
<organism evidence="2 3">
    <name type="scientific">Thalassotalea fonticola</name>
    <dbReference type="NCBI Taxonomy" id="3065649"/>
    <lineage>
        <taxon>Bacteria</taxon>
        <taxon>Pseudomonadati</taxon>
        <taxon>Pseudomonadota</taxon>
        <taxon>Gammaproteobacteria</taxon>
        <taxon>Alteromonadales</taxon>
        <taxon>Colwelliaceae</taxon>
        <taxon>Thalassotalea</taxon>
    </lineage>
</organism>
<dbReference type="Proteomes" id="UP001301442">
    <property type="component" value="Chromosome"/>
</dbReference>
<keyword evidence="1" id="KW-1133">Transmembrane helix</keyword>
<keyword evidence="1" id="KW-0812">Transmembrane</keyword>
<sequence>MLFNNTLMILIKEKFRIYISKSFFKIKSAIWLIPLLTLFSAIILNFEFLLNHDTGWLFLATKKWLSGAALYSEIIEVNPPLIFIIFSPIVYLTELLEISSVIIIIKLYLILLICIPSFFFLKIILNLPTFEKQKALITTIVILLLFILPMYDFGQRDHIAFVFLLPYLTYRYIIHTQILKTNLLESVIIGVLAGVGLCLKPYLLFLPLFTELFFLYKNKNLKRMFSIEFLSMLGFCLTFLIYILYFERAYIELMIPLGKATYWTYGIPLSHFGLPEKFFIWIILFFIAFKIKGKRNQDILFYGHSLTLGALLSFLLQSHFNYQILPFNIVLSIMFLLTTMFYIFQFKGSIHIQNKFKFLILTLWISIFLFDINTIINRNNKLTELVNGAPPSLKTLKLDHLETTKRVINQHFFNKNIYVLSTNVWPSSFISNYTHANWSSGFPAMWPLPAIDFAERYPHLITKNKLSNIESIKLFVTSTIAREITKSKPEAIIIDVSEKLSYSHDDFNYLNFFSRHDNLSQILKNYELSDLKVSFFKSKKYVVFIRKRDISI</sequence>
<feature type="transmembrane region" description="Helical" evidence="1">
    <location>
        <begin position="299"/>
        <end position="318"/>
    </location>
</feature>
<feature type="transmembrane region" description="Helical" evidence="1">
    <location>
        <begin position="227"/>
        <end position="245"/>
    </location>
</feature>
<gene>
    <name evidence="2" type="ORF">RI844_08285</name>
</gene>
<dbReference type="EMBL" id="CP136600">
    <property type="protein sequence ID" value="WOH39208.1"/>
    <property type="molecule type" value="Genomic_DNA"/>
</dbReference>
<accession>A0ABZ0GUY9</accession>
<feature type="transmembrane region" description="Helical" evidence="1">
    <location>
        <begin position="356"/>
        <end position="376"/>
    </location>
</feature>
<evidence type="ECO:0008006" key="4">
    <source>
        <dbReference type="Google" id="ProtNLM"/>
    </source>
</evidence>
<feature type="transmembrane region" description="Helical" evidence="1">
    <location>
        <begin position="324"/>
        <end position="344"/>
    </location>
</feature>
<feature type="transmembrane region" description="Helical" evidence="1">
    <location>
        <begin position="103"/>
        <end position="123"/>
    </location>
</feature>
<feature type="transmembrane region" description="Helical" evidence="1">
    <location>
        <begin position="158"/>
        <end position="174"/>
    </location>
</feature>
<dbReference type="RefSeq" id="WP_348397975.1">
    <property type="nucleotide sequence ID" value="NZ_CP136600.1"/>
</dbReference>